<name>A0A9W4DMC7_BLUGR</name>
<evidence type="ECO:0000313" key="2">
    <source>
        <dbReference type="Proteomes" id="UP000683417"/>
    </source>
</evidence>
<dbReference type="Proteomes" id="UP000683417">
    <property type="component" value="Unassembled WGS sequence"/>
</dbReference>
<dbReference type="EMBL" id="CAJHIT010000008">
    <property type="protein sequence ID" value="CAD6504434.1"/>
    <property type="molecule type" value="Genomic_DNA"/>
</dbReference>
<evidence type="ECO:0000313" key="1">
    <source>
        <dbReference type="EMBL" id="CAD6504434.1"/>
    </source>
</evidence>
<gene>
    <name evidence="1" type="ORF">BGTH12_LOCUS5792</name>
</gene>
<proteinExistence type="predicted"/>
<dbReference type="AlphaFoldDB" id="A0A9W4DMC7"/>
<organism evidence="1 2">
    <name type="scientific">Blumeria graminis f. sp. triticale</name>
    <dbReference type="NCBI Taxonomy" id="1689686"/>
    <lineage>
        <taxon>Eukaryota</taxon>
        <taxon>Fungi</taxon>
        <taxon>Dikarya</taxon>
        <taxon>Ascomycota</taxon>
        <taxon>Pezizomycotina</taxon>
        <taxon>Leotiomycetes</taxon>
        <taxon>Erysiphales</taxon>
        <taxon>Erysiphaceae</taxon>
        <taxon>Blumeria</taxon>
    </lineage>
</organism>
<sequence length="48" mass="5668">MLLHTNSVHSHVGKEAMDIMHNCRLNQHNAQKHRFNYCQLLLVLMKIV</sequence>
<accession>A0A9W4DMC7</accession>
<reference evidence="1" key="1">
    <citation type="submission" date="2020-10" db="EMBL/GenBank/DDBJ databases">
        <authorList>
            <person name="Muller C M."/>
        </authorList>
    </citation>
    <scope>NUCLEOTIDE SEQUENCE</scope>
    <source>
        <strain evidence="1">THUN-12</strain>
    </source>
</reference>
<comment type="caution">
    <text evidence="1">The sequence shown here is derived from an EMBL/GenBank/DDBJ whole genome shotgun (WGS) entry which is preliminary data.</text>
</comment>
<protein>
    <submittedName>
        <fullName evidence="1">BgTH12-06164</fullName>
    </submittedName>
</protein>